<keyword evidence="3" id="KW-1185">Reference proteome</keyword>
<protein>
    <recommendedName>
        <fullName evidence="4">HIRA-interacting protein 3</fullName>
    </recommendedName>
</protein>
<dbReference type="InterPro" id="IPR037647">
    <property type="entry name" value="HIRIP3"/>
</dbReference>
<dbReference type="Proteomes" id="UP000030665">
    <property type="component" value="Unassembled WGS sequence"/>
</dbReference>
<feature type="compositionally biased region" description="Basic and acidic residues" evidence="1">
    <location>
        <begin position="190"/>
        <end position="199"/>
    </location>
</feature>
<reference evidence="2" key="2">
    <citation type="submission" date="2014-03" db="EMBL/GenBank/DDBJ databases">
        <title>The whipworm genome and dual-species transcriptomics of an intimate host-pathogen interaction.</title>
        <authorList>
            <person name="Foth B.J."/>
            <person name="Tsai I.J."/>
            <person name="Reid A.J."/>
            <person name="Bancroft A.J."/>
            <person name="Nichol S."/>
            <person name="Tracey A."/>
            <person name="Holroyd N."/>
            <person name="Cotton J.A."/>
            <person name="Stanley E.J."/>
            <person name="Zarowiecki M."/>
            <person name="Liu J.Z."/>
            <person name="Huckvale T."/>
            <person name="Cooper P.J."/>
            <person name="Grencis R.K."/>
            <person name="Berriman M."/>
        </authorList>
    </citation>
    <scope>NUCLEOTIDE SEQUENCE [LARGE SCALE GENOMIC DNA]</scope>
</reference>
<accession>A0A077Z6I1</accession>
<reference evidence="2" key="1">
    <citation type="submission" date="2014-01" db="EMBL/GenBank/DDBJ databases">
        <authorList>
            <person name="Aslett M."/>
        </authorList>
    </citation>
    <scope>NUCLEOTIDE SEQUENCE</scope>
</reference>
<evidence type="ECO:0000313" key="2">
    <source>
        <dbReference type="EMBL" id="CDW55429.1"/>
    </source>
</evidence>
<dbReference type="PANTHER" id="PTHR15410">
    <property type="entry name" value="HIRA-INTERACTING PROTEIN 3"/>
    <property type="match status" value="1"/>
</dbReference>
<sequence>MLDRYLQTSLRLKRRWPIWKDLFRTANPPPNWSWKSTLLTVVCLAVQLFTFVWCFELWYFANAQTCNLSSLQKSTNPDMFNAVWSFGYRKNKEIKINELKLLDDANSNKKWRQPKQNRSQQTSVSSILTCEANKFLLLVPNFSICEFFMAERAEKKAFKRFRSPSLSSSSSDLGDETPKKPSARPNRNGRKFEKKREAKLAQSTDTALAESRNNSSEKLALESSPSGTPYASSDNQDSSEKQAEHGNVTDSESDTRSEAVGLTNRKERKVQAAAASSSAESDEPSDDLEEQEGSEEAEKSDSNQSQEEKEETKNAHKEAHSDSSSLTSLEDKTPIKRRRQRKRAKLDDEQAKSGTVENARLTKLKRYARTAGLRPIYKKMFADCATDKQRIQALKNYLEENGLTGKLTLELCKKIAKKRAIEKEVRELDAANIIPEKRRTRAGTTSQAPERSPIPSTASKTWMERVGLQSDLFSDSD</sequence>
<dbReference type="GO" id="GO:0005634">
    <property type="term" value="C:nucleus"/>
    <property type="evidence" value="ECO:0007669"/>
    <property type="project" value="TreeGrafter"/>
</dbReference>
<feature type="compositionally biased region" description="Basic and acidic residues" evidence="1">
    <location>
        <begin position="296"/>
        <end position="321"/>
    </location>
</feature>
<feature type="compositionally biased region" description="Acidic residues" evidence="1">
    <location>
        <begin position="280"/>
        <end position="295"/>
    </location>
</feature>
<evidence type="ECO:0008006" key="4">
    <source>
        <dbReference type="Google" id="ProtNLM"/>
    </source>
</evidence>
<evidence type="ECO:0000256" key="1">
    <source>
        <dbReference type="SAM" id="MobiDB-lite"/>
    </source>
</evidence>
<gene>
    <name evidence="2" type="ORF">TTRE_0000370101</name>
</gene>
<feature type="compositionally biased region" description="Basic residues" evidence="1">
    <location>
        <begin position="335"/>
        <end position="344"/>
    </location>
</feature>
<name>A0A077Z6I1_TRITR</name>
<dbReference type="EMBL" id="HG805954">
    <property type="protein sequence ID" value="CDW55429.1"/>
    <property type="molecule type" value="Genomic_DNA"/>
</dbReference>
<proteinExistence type="predicted"/>
<feature type="compositionally biased region" description="Polar residues" evidence="1">
    <location>
        <begin position="201"/>
        <end position="236"/>
    </location>
</feature>
<dbReference type="AlphaFoldDB" id="A0A077Z6I1"/>
<dbReference type="OrthoDB" id="5920597at2759"/>
<dbReference type="PANTHER" id="PTHR15410:SF2">
    <property type="entry name" value="HIRA-INTERACTING PROTEIN 3"/>
    <property type="match status" value="1"/>
</dbReference>
<feature type="compositionally biased region" description="Polar residues" evidence="1">
    <location>
        <begin position="442"/>
        <end position="460"/>
    </location>
</feature>
<feature type="region of interest" description="Disordered" evidence="1">
    <location>
        <begin position="159"/>
        <end position="352"/>
    </location>
</feature>
<feature type="region of interest" description="Disordered" evidence="1">
    <location>
        <begin position="433"/>
        <end position="460"/>
    </location>
</feature>
<organism evidence="2 3">
    <name type="scientific">Trichuris trichiura</name>
    <name type="common">Whipworm</name>
    <name type="synonym">Trichocephalus trichiurus</name>
    <dbReference type="NCBI Taxonomy" id="36087"/>
    <lineage>
        <taxon>Eukaryota</taxon>
        <taxon>Metazoa</taxon>
        <taxon>Ecdysozoa</taxon>
        <taxon>Nematoda</taxon>
        <taxon>Enoplea</taxon>
        <taxon>Dorylaimia</taxon>
        <taxon>Trichinellida</taxon>
        <taxon>Trichuridae</taxon>
        <taxon>Trichuris</taxon>
    </lineage>
</organism>
<evidence type="ECO:0000313" key="3">
    <source>
        <dbReference type="Proteomes" id="UP000030665"/>
    </source>
</evidence>
<dbReference type="STRING" id="36087.A0A077Z6I1"/>